<comment type="caution">
    <text evidence="11">The sequence shown here is derived from an EMBL/GenBank/DDBJ whole genome shotgun (WGS) entry which is preliminary data.</text>
</comment>
<evidence type="ECO:0000256" key="9">
    <source>
        <dbReference type="SAM" id="SignalP"/>
    </source>
</evidence>
<protein>
    <recommendedName>
        <fullName evidence="8">Ammonium transporter</fullName>
    </recommendedName>
</protein>
<dbReference type="GO" id="GO:0008519">
    <property type="term" value="F:ammonium channel activity"/>
    <property type="evidence" value="ECO:0007669"/>
    <property type="project" value="InterPro"/>
</dbReference>
<feature type="transmembrane region" description="Helical" evidence="8">
    <location>
        <begin position="390"/>
        <end position="411"/>
    </location>
</feature>
<dbReference type="InterPro" id="IPR029020">
    <property type="entry name" value="Ammonium/urea_transptr"/>
</dbReference>
<dbReference type="SUPFAM" id="SSF111352">
    <property type="entry name" value="Ammonium transporter"/>
    <property type="match status" value="1"/>
</dbReference>
<keyword evidence="5 8" id="KW-1133">Transmembrane helix</keyword>
<gene>
    <name evidence="11" type="ORF">BROFUL_00719</name>
</gene>
<evidence type="ECO:0000256" key="4">
    <source>
        <dbReference type="ARBA" id="ARBA00022692"/>
    </source>
</evidence>
<name>A0A0M2UYF4_9BACT</name>
<evidence type="ECO:0000313" key="12">
    <source>
        <dbReference type="Proteomes" id="UP000034954"/>
    </source>
</evidence>
<feature type="chain" id="PRO_5005644096" description="Ammonium transporter" evidence="9">
    <location>
        <begin position="28"/>
        <end position="446"/>
    </location>
</feature>
<comment type="subcellular location">
    <subcellularLocation>
        <location evidence="8">Cell membrane</location>
        <topology evidence="8">Multi-pass membrane protein</topology>
    </subcellularLocation>
    <subcellularLocation>
        <location evidence="1">Membrane</location>
        <topology evidence="1">Multi-pass membrane protein</topology>
    </subcellularLocation>
</comment>
<feature type="transmembrane region" description="Helical" evidence="8">
    <location>
        <begin position="37"/>
        <end position="59"/>
    </location>
</feature>
<dbReference type="InterPro" id="IPR001905">
    <property type="entry name" value="Ammonium_transpt"/>
</dbReference>
<dbReference type="AlphaFoldDB" id="A0A0M2UYF4"/>
<dbReference type="Gene3D" id="1.10.3430.10">
    <property type="entry name" value="Ammonium transporter AmtB like domains"/>
    <property type="match status" value="1"/>
</dbReference>
<feature type="signal peptide" evidence="9">
    <location>
        <begin position="1"/>
        <end position="27"/>
    </location>
</feature>
<evidence type="ECO:0000256" key="8">
    <source>
        <dbReference type="RuleBase" id="RU362002"/>
    </source>
</evidence>
<feature type="transmembrane region" description="Helical" evidence="8">
    <location>
        <begin position="192"/>
        <end position="216"/>
    </location>
</feature>
<feature type="domain" description="Ammonium transporter AmtB-like" evidence="10">
    <location>
        <begin position="39"/>
        <end position="438"/>
    </location>
</feature>
<dbReference type="PATRIC" id="fig|380242.3.peg.911"/>
<evidence type="ECO:0000256" key="3">
    <source>
        <dbReference type="ARBA" id="ARBA00022448"/>
    </source>
</evidence>
<keyword evidence="7 8" id="KW-0924">Ammonia transport</keyword>
<evidence type="ECO:0000256" key="1">
    <source>
        <dbReference type="ARBA" id="ARBA00004141"/>
    </source>
</evidence>
<dbReference type="Proteomes" id="UP000034954">
    <property type="component" value="Unassembled WGS sequence"/>
</dbReference>
<evidence type="ECO:0000256" key="7">
    <source>
        <dbReference type="ARBA" id="ARBA00023177"/>
    </source>
</evidence>
<keyword evidence="6 8" id="KW-0472">Membrane</keyword>
<feature type="transmembrane region" description="Helical" evidence="8">
    <location>
        <begin position="291"/>
        <end position="309"/>
    </location>
</feature>
<dbReference type="Pfam" id="PF00909">
    <property type="entry name" value="Ammonium_transp"/>
    <property type="match status" value="1"/>
</dbReference>
<sequence length="446" mass="47293">MRKGAFLGVSSIFAVSMIMLFASNALAQDAPQIDKGNNAWLLTSSALVLIMTPGLALFYGGMVRAKNMVNTMWLSFIVMCIVSVQWVLYGYSLSFAPGGWFIGGLQWCGLGAGTVGQAPSDIYATTIPHLTFMTFQCMFAIITPALMTGTFAERFKFNAWLLLVLLWTAAVYAPMAHWVWAPDGWLFKLGALDFAGGTVVHICSGASGAAVMMLVGKRKGFPKEIKPPHNLPFMMLGTGLLWFGWFGFNAGSAVAADGLAASAFVVTNTSAAAAGFTWSVLEWIHHKKPTILGACSGAVAGLVAITPASGFVGPMASIAIGVGGGLVCFYCVTKMKKTLGYDDALDVIGVHAMGGTWGAFATGIFCSTAVNPAGVDGLIYGNVAIVGKQWIGIIAAWAWSFGITTLLGWFVHAIMGLRPSESEEVAGMDISQHKEIAYHHYETEST</sequence>
<keyword evidence="4 8" id="KW-0812">Transmembrane</keyword>
<evidence type="ECO:0000256" key="6">
    <source>
        <dbReference type="ARBA" id="ARBA00023136"/>
    </source>
</evidence>
<proteinExistence type="inferred from homology"/>
<dbReference type="NCBIfam" id="TIGR00836">
    <property type="entry name" value="amt"/>
    <property type="match status" value="1"/>
</dbReference>
<dbReference type="GO" id="GO:0005886">
    <property type="term" value="C:plasma membrane"/>
    <property type="evidence" value="ECO:0007669"/>
    <property type="project" value="UniProtKB-SubCell"/>
</dbReference>
<feature type="transmembrane region" description="Helical" evidence="8">
    <location>
        <begin position="344"/>
        <end position="370"/>
    </location>
</feature>
<feature type="transmembrane region" description="Helical" evidence="8">
    <location>
        <begin position="315"/>
        <end position="332"/>
    </location>
</feature>
<feature type="transmembrane region" description="Helical" evidence="8">
    <location>
        <begin position="127"/>
        <end position="147"/>
    </location>
</feature>
<comment type="similarity">
    <text evidence="2 8">Belongs to the ammonia transporter channel (TC 1.A.11.2) family.</text>
</comment>
<feature type="transmembrane region" description="Helical" evidence="8">
    <location>
        <begin position="159"/>
        <end position="180"/>
    </location>
</feature>
<feature type="transmembrane region" description="Helical" evidence="8">
    <location>
        <begin position="228"/>
        <end position="248"/>
    </location>
</feature>
<keyword evidence="12" id="KW-1185">Reference proteome</keyword>
<feature type="transmembrane region" description="Helical" evidence="8">
    <location>
        <begin position="260"/>
        <end position="284"/>
    </location>
</feature>
<accession>A0A0M2UYF4</accession>
<dbReference type="EMBL" id="LAQJ01000089">
    <property type="protein sequence ID" value="KKO20600.1"/>
    <property type="molecule type" value="Genomic_DNA"/>
</dbReference>
<evidence type="ECO:0000256" key="5">
    <source>
        <dbReference type="ARBA" id="ARBA00022989"/>
    </source>
</evidence>
<reference evidence="11 12" key="1">
    <citation type="journal article" date="2013" name="BMC Microbiol.">
        <title>Identification of the type II cytochrome c maturation pathway in anammox bacteria by comparative genomics.</title>
        <authorList>
            <person name="Ferousi C."/>
            <person name="Speth D.R."/>
            <person name="Reimann J."/>
            <person name="Op den Camp H.J."/>
            <person name="Allen J.W."/>
            <person name="Keltjens J.T."/>
            <person name="Jetten M.S."/>
        </authorList>
    </citation>
    <scope>NUCLEOTIDE SEQUENCE [LARGE SCALE GENOMIC DNA]</scope>
    <source>
        <strain evidence="11">RU1</strain>
    </source>
</reference>
<organism evidence="11 12">
    <name type="scientific">Candidatus Brocadia fulgida</name>
    <dbReference type="NCBI Taxonomy" id="380242"/>
    <lineage>
        <taxon>Bacteria</taxon>
        <taxon>Pseudomonadati</taxon>
        <taxon>Planctomycetota</taxon>
        <taxon>Candidatus Brocadiia</taxon>
        <taxon>Candidatus Brocadiales</taxon>
        <taxon>Candidatus Brocadiaceae</taxon>
        <taxon>Candidatus Brocadia</taxon>
    </lineage>
</organism>
<dbReference type="PANTHER" id="PTHR43029:SF10">
    <property type="entry name" value="AMMONIUM TRANSPORTER MEP2"/>
    <property type="match status" value="1"/>
</dbReference>
<evidence type="ECO:0000256" key="2">
    <source>
        <dbReference type="ARBA" id="ARBA00005887"/>
    </source>
</evidence>
<dbReference type="PANTHER" id="PTHR43029">
    <property type="entry name" value="AMMONIUM TRANSPORTER MEP2"/>
    <property type="match status" value="1"/>
</dbReference>
<evidence type="ECO:0000259" key="10">
    <source>
        <dbReference type="Pfam" id="PF00909"/>
    </source>
</evidence>
<evidence type="ECO:0000313" key="11">
    <source>
        <dbReference type="EMBL" id="KKO20600.1"/>
    </source>
</evidence>
<keyword evidence="3 8" id="KW-0813">Transport</keyword>
<dbReference type="InterPro" id="IPR024041">
    <property type="entry name" value="NH4_transpt_AmtB-like_dom"/>
</dbReference>
<feature type="transmembrane region" description="Helical" evidence="8">
    <location>
        <begin position="71"/>
        <end position="91"/>
    </location>
</feature>
<keyword evidence="9" id="KW-0732">Signal</keyword>